<dbReference type="PANTHER" id="PTHR31321">
    <property type="entry name" value="ACYL-COA THIOESTER HYDROLASE YBHC-RELATED"/>
    <property type="match status" value="1"/>
</dbReference>
<accession>A0AAW0EGK6</accession>
<dbReference type="InterPro" id="IPR012334">
    <property type="entry name" value="Pectin_lyas_fold"/>
</dbReference>
<keyword evidence="7" id="KW-0378">Hydrolase</keyword>
<dbReference type="GO" id="GO:0005576">
    <property type="term" value="C:extracellular region"/>
    <property type="evidence" value="ECO:0007669"/>
    <property type="project" value="UniProtKB-SubCell"/>
</dbReference>
<evidence type="ECO:0000256" key="3">
    <source>
        <dbReference type="ARBA" id="ARBA00008891"/>
    </source>
</evidence>
<dbReference type="GO" id="GO:0042545">
    <property type="term" value="P:cell wall modification"/>
    <property type="evidence" value="ECO:0007669"/>
    <property type="project" value="InterPro"/>
</dbReference>
<evidence type="ECO:0000259" key="12">
    <source>
        <dbReference type="Pfam" id="PF01095"/>
    </source>
</evidence>
<dbReference type="InterPro" id="IPR000070">
    <property type="entry name" value="Pectinesterase_cat"/>
</dbReference>
<keyword evidence="14" id="KW-1185">Reference proteome</keyword>
<sequence length="320" mass="34669">MALLYWTFIPLLFSLSFALTSPPSGSLVVRQSGTQSGEYNTVSAAVAALGSGTSSKTIFIYPGTYKEQVYINYGGPLTIYGYSTDGTSYKKNEVTITNNLNAQDNGGNDPCATVRAHSKSFKMYNVNIANTYGKGKQATALSAKNSNQGYYGCKITGYQDTLLADGPGYQYYSNCYIEGAVDYIYGKASAWFGECTLSSNGPGAITANSRESSSDPGYYVIDSSTITSSASEDLKQKVYLGRPWRALARVSFQRSKLPNLINPKGYTTLADNATPIFMEYQNTGDGADTSQRVTFTKQTALITHEQVLGSDYASWVDNSF</sequence>
<evidence type="ECO:0000256" key="8">
    <source>
        <dbReference type="ARBA" id="ARBA00023085"/>
    </source>
</evidence>
<organism evidence="13 14">
    <name type="scientific">Paramarasmius palmivorus</name>
    <dbReference type="NCBI Taxonomy" id="297713"/>
    <lineage>
        <taxon>Eukaryota</taxon>
        <taxon>Fungi</taxon>
        <taxon>Dikarya</taxon>
        <taxon>Basidiomycota</taxon>
        <taxon>Agaricomycotina</taxon>
        <taxon>Agaricomycetes</taxon>
        <taxon>Agaricomycetidae</taxon>
        <taxon>Agaricales</taxon>
        <taxon>Marasmiineae</taxon>
        <taxon>Marasmiaceae</taxon>
        <taxon>Paramarasmius</taxon>
    </lineage>
</organism>
<dbReference type="GO" id="GO:0030599">
    <property type="term" value="F:pectinesterase activity"/>
    <property type="evidence" value="ECO:0007669"/>
    <property type="project" value="UniProtKB-EC"/>
</dbReference>
<evidence type="ECO:0000256" key="10">
    <source>
        <dbReference type="ARBA" id="ARBA00047928"/>
    </source>
</evidence>
<dbReference type="PANTHER" id="PTHR31321:SF57">
    <property type="entry name" value="PECTINESTERASE 53-RELATED"/>
    <property type="match status" value="1"/>
</dbReference>
<evidence type="ECO:0000313" key="13">
    <source>
        <dbReference type="EMBL" id="KAK7062762.1"/>
    </source>
</evidence>
<dbReference type="FunFam" id="2.160.20.10:FF:000014">
    <property type="entry name" value="Pectinesterase"/>
    <property type="match status" value="1"/>
</dbReference>
<evidence type="ECO:0000256" key="11">
    <source>
        <dbReference type="SAM" id="SignalP"/>
    </source>
</evidence>
<keyword evidence="6 11" id="KW-0732">Signal</keyword>
<dbReference type="Gene3D" id="2.160.20.10">
    <property type="entry name" value="Single-stranded right-handed beta-helix, Pectin lyase-like"/>
    <property type="match status" value="1"/>
</dbReference>
<dbReference type="AlphaFoldDB" id="A0AAW0EGK6"/>
<comment type="subcellular location">
    <subcellularLocation>
        <location evidence="1">Secreted</location>
    </subcellularLocation>
</comment>
<evidence type="ECO:0000256" key="2">
    <source>
        <dbReference type="ARBA" id="ARBA00005184"/>
    </source>
</evidence>
<keyword evidence="8" id="KW-0063">Aspartyl esterase</keyword>
<name>A0AAW0EGK6_9AGAR</name>
<dbReference type="InterPro" id="IPR011050">
    <property type="entry name" value="Pectin_lyase_fold/virulence"/>
</dbReference>
<feature type="domain" description="Pectinesterase catalytic" evidence="12">
    <location>
        <begin position="29"/>
        <end position="307"/>
    </location>
</feature>
<comment type="pathway">
    <text evidence="2">Glycan metabolism; pectin degradation; 2-dehydro-3-deoxy-D-gluconate from pectin: step 1/5.</text>
</comment>
<proteinExistence type="inferred from homology"/>
<comment type="catalytic activity">
    <reaction evidence="10">
        <text>[(1-&gt;4)-alpha-D-galacturonosyl methyl ester](n) + n H2O = [(1-&gt;4)-alpha-D-galacturonosyl](n) + n methanol + n H(+)</text>
        <dbReference type="Rhea" id="RHEA:22380"/>
        <dbReference type="Rhea" id="RHEA-COMP:14570"/>
        <dbReference type="Rhea" id="RHEA-COMP:14573"/>
        <dbReference type="ChEBI" id="CHEBI:15377"/>
        <dbReference type="ChEBI" id="CHEBI:15378"/>
        <dbReference type="ChEBI" id="CHEBI:17790"/>
        <dbReference type="ChEBI" id="CHEBI:140522"/>
        <dbReference type="ChEBI" id="CHEBI:140523"/>
        <dbReference type="EC" id="3.1.1.11"/>
    </reaction>
</comment>
<dbReference type="SUPFAM" id="SSF51126">
    <property type="entry name" value="Pectin lyase-like"/>
    <property type="match status" value="1"/>
</dbReference>
<feature type="chain" id="PRO_5043665032" description="pectinesterase" evidence="11">
    <location>
        <begin position="19"/>
        <end position="320"/>
    </location>
</feature>
<evidence type="ECO:0000256" key="6">
    <source>
        <dbReference type="ARBA" id="ARBA00022729"/>
    </source>
</evidence>
<gene>
    <name evidence="13" type="ORF">VNI00_000251</name>
</gene>
<evidence type="ECO:0000256" key="5">
    <source>
        <dbReference type="ARBA" id="ARBA00022525"/>
    </source>
</evidence>
<evidence type="ECO:0000256" key="9">
    <source>
        <dbReference type="ARBA" id="ARBA00042203"/>
    </source>
</evidence>
<dbReference type="Pfam" id="PF01095">
    <property type="entry name" value="Pectinesterase"/>
    <property type="match status" value="1"/>
</dbReference>
<comment type="caution">
    <text evidence="13">The sequence shown here is derived from an EMBL/GenBank/DDBJ whole genome shotgun (WGS) entry which is preliminary data.</text>
</comment>
<dbReference type="EC" id="3.1.1.11" evidence="4"/>
<dbReference type="Proteomes" id="UP001383192">
    <property type="component" value="Unassembled WGS sequence"/>
</dbReference>
<keyword evidence="5" id="KW-0964">Secreted</keyword>
<feature type="signal peptide" evidence="11">
    <location>
        <begin position="1"/>
        <end position="18"/>
    </location>
</feature>
<evidence type="ECO:0000256" key="1">
    <source>
        <dbReference type="ARBA" id="ARBA00004613"/>
    </source>
</evidence>
<reference evidence="13 14" key="1">
    <citation type="submission" date="2024-01" db="EMBL/GenBank/DDBJ databases">
        <title>A draft genome for a cacao thread blight-causing isolate of Paramarasmius palmivorus.</title>
        <authorList>
            <person name="Baruah I.K."/>
            <person name="Bukari Y."/>
            <person name="Amoako-Attah I."/>
            <person name="Meinhardt L.W."/>
            <person name="Bailey B.A."/>
            <person name="Cohen S.P."/>
        </authorList>
    </citation>
    <scope>NUCLEOTIDE SEQUENCE [LARGE SCALE GENOMIC DNA]</scope>
    <source>
        <strain evidence="13 14">GH-12</strain>
    </source>
</reference>
<dbReference type="GO" id="GO:0045490">
    <property type="term" value="P:pectin catabolic process"/>
    <property type="evidence" value="ECO:0007669"/>
    <property type="project" value="TreeGrafter"/>
</dbReference>
<comment type="similarity">
    <text evidence="3">Belongs to the pectinesterase family.</text>
</comment>
<evidence type="ECO:0000313" key="14">
    <source>
        <dbReference type="Proteomes" id="UP001383192"/>
    </source>
</evidence>
<dbReference type="EMBL" id="JAYKXP010000001">
    <property type="protein sequence ID" value="KAK7062762.1"/>
    <property type="molecule type" value="Genomic_DNA"/>
</dbReference>
<evidence type="ECO:0000256" key="7">
    <source>
        <dbReference type="ARBA" id="ARBA00022801"/>
    </source>
</evidence>
<protein>
    <recommendedName>
        <fullName evidence="4">pectinesterase</fullName>
        <ecNumber evidence="4">3.1.1.11</ecNumber>
    </recommendedName>
    <alternativeName>
        <fullName evidence="9">Pectin methylesterase A</fullName>
    </alternativeName>
</protein>
<evidence type="ECO:0000256" key="4">
    <source>
        <dbReference type="ARBA" id="ARBA00013229"/>
    </source>
</evidence>